<keyword evidence="3 7" id="KW-0862">Zinc</keyword>
<dbReference type="SUPFAM" id="SSF53056">
    <property type="entry name" value="beta-carbonic anhydrase, cab"/>
    <property type="match status" value="1"/>
</dbReference>
<evidence type="ECO:0000256" key="1">
    <source>
        <dbReference type="ARBA" id="ARBA00006217"/>
    </source>
</evidence>
<feature type="binding site" evidence="7">
    <location>
        <position position="49"/>
    </location>
    <ligand>
        <name>Zn(2+)</name>
        <dbReference type="ChEBI" id="CHEBI:29105"/>
    </ligand>
</feature>
<comment type="catalytic activity">
    <reaction evidence="6">
        <text>hydrogencarbonate + H(+) = CO2 + H2O</text>
        <dbReference type="Rhea" id="RHEA:10748"/>
        <dbReference type="ChEBI" id="CHEBI:15377"/>
        <dbReference type="ChEBI" id="CHEBI:15378"/>
        <dbReference type="ChEBI" id="CHEBI:16526"/>
        <dbReference type="ChEBI" id="CHEBI:17544"/>
        <dbReference type="EC" id="4.2.1.1"/>
    </reaction>
</comment>
<evidence type="ECO:0000256" key="5">
    <source>
        <dbReference type="ARBA" id="ARBA00024993"/>
    </source>
</evidence>
<evidence type="ECO:0000256" key="4">
    <source>
        <dbReference type="ARBA" id="ARBA00023239"/>
    </source>
</evidence>
<evidence type="ECO:0000256" key="7">
    <source>
        <dbReference type="PIRSR" id="PIRSR601765-1"/>
    </source>
</evidence>
<keyword evidence="9" id="KW-1185">Reference proteome</keyword>
<dbReference type="SMART" id="SM00947">
    <property type="entry name" value="Pro_CA"/>
    <property type="match status" value="1"/>
</dbReference>
<organism evidence="8 9">
    <name type="scientific">Lawsonella clevelandensis</name>
    <dbReference type="NCBI Taxonomy" id="1528099"/>
    <lineage>
        <taxon>Bacteria</taxon>
        <taxon>Bacillati</taxon>
        <taxon>Actinomycetota</taxon>
        <taxon>Actinomycetes</taxon>
        <taxon>Mycobacteriales</taxon>
        <taxon>Lawsonellaceae</taxon>
        <taxon>Lawsonella</taxon>
    </lineage>
</organism>
<evidence type="ECO:0000256" key="6">
    <source>
        <dbReference type="ARBA" id="ARBA00048348"/>
    </source>
</evidence>
<comment type="similarity">
    <text evidence="1">Belongs to the beta-class carbonic anhydrase family.</text>
</comment>
<dbReference type="PANTHER" id="PTHR11002">
    <property type="entry name" value="CARBONIC ANHYDRASE"/>
    <property type="match status" value="1"/>
</dbReference>
<dbReference type="InterPro" id="IPR015892">
    <property type="entry name" value="Carbonic_anhydrase_CS"/>
</dbReference>
<dbReference type="Pfam" id="PF00484">
    <property type="entry name" value="Pro_CA"/>
    <property type="match status" value="1"/>
</dbReference>
<gene>
    <name evidence="8" type="primary">cynT</name>
    <name evidence="8" type="ORF">LC603019_01350</name>
</gene>
<evidence type="ECO:0000256" key="2">
    <source>
        <dbReference type="ARBA" id="ARBA00012925"/>
    </source>
</evidence>
<dbReference type="EMBL" id="LR584267">
    <property type="protein sequence ID" value="VHO01422.1"/>
    <property type="molecule type" value="Genomic_DNA"/>
</dbReference>
<dbReference type="GO" id="GO:0015976">
    <property type="term" value="P:carbon utilization"/>
    <property type="evidence" value="ECO:0007669"/>
    <property type="project" value="InterPro"/>
</dbReference>
<name>A0A5E3ZZ61_9ACTN</name>
<dbReference type="Gene3D" id="3.40.1050.10">
    <property type="entry name" value="Carbonic anhydrase"/>
    <property type="match status" value="2"/>
</dbReference>
<feature type="binding site" evidence="7">
    <location>
        <position position="51"/>
    </location>
    <ligand>
        <name>Zn(2+)</name>
        <dbReference type="ChEBI" id="CHEBI:29105"/>
    </ligand>
</feature>
<proteinExistence type="inferred from homology"/>
<dbReference type="InterPro" id="IPR001765">
    <property type="entry name" value="Carbonic_anhydrase"/>
</dbReference>
<feature type="binding site" evidence="7">
    <location>
        <position position="102"/>
    </location>
    <ligand>
        <name>Zn(2+)</name>
        <dbReference type="ChEBI" id="CHEBI:29105"/>
    </ligand>
</feature>
<dbReference type="InterPro" id="IPR036874">
    <property type="entry name" value="Carbonic_anhydrase_sf"/>
</dbReference>
<dbReference type="AlphaFoldDB" id="A0A5E3ZZ61"/>
<dbReference type="PANTHER" id="PTHR11002:SF79">
    <property type="entry name" value="CARBONIC ANHYDRASE 2"/>
    <property type="match status" value="1"/>
</dbReference>
<dbReference type="PROSITE" id="PS00704">
    <property type="entry name" value="PROK_CO2_ANHYDRASE_1"/>
    <property type="match status" value="1"/>
</dbReference>
<dbReference type="GO" id="GO:0008270">
    <property type="term" value="F:zinc ion binding"/>
    <property type="evidence" value="ECO:0007669"/>
    <property type="project" value="InterPro"/>
</dbReference>
<protein>
    <recommendedName>
        <fullName evidence="2">carbonic anhydrase</fullName>
        <ecNumber evidence="2">4.2.1.1</ecNumber>
    </recommendedName>
</protein>
<keyword evidence="4" id="KW-0456">Lyase</keyword>
<keyword evidence="7" id="KW-0479">Metal-binding</keyword>
<accession>A0A5E3ZZ61</accession>
<dbReference type="EC" id="4.2.1.1" evidence="2"/>
<comment type="function">
    <text evidence="5">Catalyzes the reversible hydration of carbon dioxide to form bicarbonate.</text>
</comment>
<comment type="cofactor">
    <cofactor evidence="7">
        <name>Zn(2+)</name>
        <dbReference type="ChEBI" id="CHEBI:29105"/>
    </cofactor>
    <text evidence="7">Binds 1 zinc ion per subunit.</text>
</comment>
<dbReference type="RefSeq" id="WP_053962368.1">
    <property type="nucleotide sequence ID" value="NZ_CP012390.1"/>
</dbReference>
<dbReference type="Proteomes" id="UP000324288">
    <property type="component" value="Chromosome"/>
</dbReference>
<evidence type="ECO:0000313" key="8">
    <source>
        <dbReference type="EMBL" id="VHO01422.1"/>
    </source>
</evidence>
<evidence type="ECO:0000256" key="3">
    <source>
        <dbReference type="ARBA" id="ARBA00022833"/>
    </source>
</evidence>
<feature type="binding site" evidence="7">
    <location>
        <position position="105"/>
    </location>
    <ligand>
        <name>Zn(2+)</name>
        <dbReference type="ChEBI" id="CHEBI:29105"/>
    </ligand>
</feature>
<evidence type="ECO:0000313" key="9">
    <source>
        <dbReference type="Proteomes" id="UP000324288"/>
    </source>
</evidence>
<dbReference type="OrthoDB" id="9797527at2"/>
<dbReference type="GO" id="GO:0004089">
    <property type="term" value="F:carbonate dehydratase activity"/>
    <property type="evidence" value="ECO:0007669"/>
    <property type="project" value="UniProtKB-EC"/>
</dbReference>
<reference evidence="8 9" key="1">
    <citation type="submission" date="2019-04" db="EMBL/GenBank/DDBJ databases">
        <authorList>
            <person name="Seth-Smith MB H."/>
            <person name="Seth-Smith H."/>
        </authorList>
    </citation>
    <scope>NUCLEOTIDE SEQUENCE [LARGE SCALE GENOMIC DNA]</scope>
    <source>
        <strain evidence="8">USB-603019</strain>
    </source>
</reference>
<sequence length="258" mass="27526">MTSENNVWSQLIDGNRRFAEGKSRFSGYSVDLRESLVAEQHPHTVIVSCSDSRVPPEIVFDAQLGELFSVRTAGPTLDDMVLASIEFGVVNLGIRHVVVMSHTNCGAVAAAMDALDSGEIVAEKDISSALEGLDADATIGAGGMIVTGSSVITAETFGDGEASPPGLLAKTEFTRVVAETTESESYLPEIVARVAPIVAEARRDGLKDPSDYSRRNAQFVVHKLREMPALTGLWQAGVLAIRAALYHLDSGLVEELEV</sequence>